<dbReference type="GO" id="GO:0043328">
    <property type="term" value="P:protein transport to vacuole involved in ubiquitin-dependent protein catabolic process via the multivesicular body sorting pathway"/>
    <property type="evidence" value="ECO:0007669"/>
    <property type="project" value="TreeGrafter"/>
</dbReference>
<dbReference type="PaxDb" id="2903-EOD20742"/>
<reference evidence="3" key="1">
    <citation type="journal article" date="2013" name="Nature">
        <title>Pan genome of the phytoplankton Emiliania underpins its global distribution.</title>
        <authorList>
            <person name="Read B.A."/>
            <person name="Kegel J."/>
            <person name="Klute M.J."/>
            <person name="Kuo A."/>
            <person name="Lefebvre S.C."/>
            <person name="Maumus F."/>
            <person name="Mayer C."/>
            <person name="Miller J."/>
            <person name="Monier A."/>
            <person name="Salamov A."/>
            <person name="Young J."/>
            <person name="Aguilar M."/>
            <person name="Claverie J.M."/>
            <person name="Frickenhaus S."/>
            <person name="Gonzalez K."/>
            <person name="Herman E.K."/>
            <person name="Lin Y.C."/>
            <person name="Napier J."/>
            <person name="Ogata H."/>
            <person name="Sarno A.F."/>
            <person name="Shmutz J."/>
            <person name="Schroeder D."/>
            <person name="de Vargas C."/>
            <person name="Verret F."/>
            <person name="von Dassow P."/>
            <person name="Valentin K."/>
            <person name="Van de Peer Y."/>
            <person name="Wheeler G."/>
            <person name="Dacks J.B."/>
            <person name="Delwiche C.F."/>
            <person name="Dyhrman S.T."/>
            <person name="Glockner G."/>
            <person name="John U."/>
            <person name="Richards T."/>
            <person name="Worden A.Z."/>
            <person name="Zhang X."/>
            <person name="Grigoriev I.V."/>
            <person name="Allen A.E."/>
            <person name="Bidle K."/>
            <person name="Borodovsky M."/>
            <person name="Bowler C."/>
            <person name="Brownlee C."/>
            <person name="Cock J.M."/>
            <person name="Elias M."/>
            <person name="Gladyshev V.N."/>
            <person name="Groth M."/>
            <person name="Guda C."/>
            <person name="Hadaegh A."/>
            <person name="Iglesias-Rodriguez M.D."/>
            <person name="Jenkins J."/>
            <person name="Jones B.M."/>
            <person name="Lawson T."/>
            <person name="Leese F."/>
            <person name="Lindquist E."/>
            <person name="Lobanov A."/>
            <person name="Lomsadze A."/>
            <person name="Malik S.B."/>
            <person name="Marsh M.E."/>
            <person name="Mackinder L."/>
            <person name="Mock T."/>
            <person name="Mueller-Roeber B."/>
            <person name="Pagarete A."/>
            <person name="Parker M."/>
            <person name="Probert I."/>
            <person name="Quesneville H."/>
            <person name="Raines C."/>
            <person name="Rensing S.A."/>
            <person name="Riano-Pachon D.M."/>
            <person name="Richier S."/>
            <person name="Rokitta S."/>
            <person name="Shiraiwa Y."/>
            <person name="Soanes D.M."/>
            <person name="van der Giezen M."/>
            <person name="Wahlund T.M."/>
            <person name="Williams B."/>
            <person name="Wilson W."/>
            <person name="Wolfe G."/>
            <person name="Wurch L.L."/>
        </authorList>
    </citation>
    <scope>NUCLEOTIDE SEQUENCE</scope>
</reference>
<dbReference type="GeneID" id="17278905"/>
<dbReference type="KEGG" id="ehx:EMIHUDRAFT_241877"/>
<dbReference type="InterPro" id="IPR038499">
    <property type="entry name" value="BRO1_sf"/>
</dbReference>
<dbReference type="PANTHER" id="PTHR23030">
    <property type="entry name" value="PCD6 INTERACTING PROTEIN-RELATED"/>
    <property type="match status" value="1"/>
</dbReference>
<evidence type="ECO:0000259" key="1">
    <source>
        <dbReference type="PROSITE" id="PS51180"/>
    </source>
</evidence>
<dbReference type="Pfam" id="PF03097">
    <property type="entry name" value="BRO1"/>
    <property type="match status" value="1"/>
</dbReference>
<dbReference type="GeneID" id="17266280"/>
<dbReference type="GO" id="GO:0005768">
    <property type="term" value="C:endosome"/>
    <property type="evidence" value="ECO:0007669"/>
    <property type="project" value="TreeGrafter"/>
</dbReference>
<evidence type="ECO:0000313" key="3">
    <source>
        <dbReference type="Proteomes" id="UP000013827"/>
    </source>
</evidence>
<dbReference type="Gene3D" id="1.25.40.280">
    <property type="entry name" value="alix/aip1 like domains"/>
    <property type="match status" value="1"/>
</dbReference>
<dbReference type="RefSeq" id="XP_005773171.1">
    <property type="nucleotide sequence ID" value="XM_005773114.1"/>
</dbReference>
<accession>A0A0D3JB57</accession>
<feature type="domain" description="BRO1" evidence="1">
    <location>
        <begin position="3"/>
        <end position="215"/>
    </location>
</feature>
<dbReference type="EnsemblProtists" id="EOD33635">
    <property type="protein sequence ID" value="EOD33635"/>
    <property type="gene ID" value="EMIHUDRAFT_229350"/>
</dbReference>
<dbReference type="InterPro" id="IPR004328">
    <property type="entry name" value="BRO1_dom"/>
</dbReference>
<dbReference type="AlphaFoldDB" id="A0A0D3JB57"/>
<dbReference type="Proteomes" id="UP000013827">
    <property type="component" value="Unassembled WGS sequence"/>
</dbReference>
<dbReference type="PROSITE" id="PS51180">
    <property type="entry name" value="BRO1"/>
    <property type="match status" value="1"/>
</dbReference>
<keyword evidence="3" id="KW-1185">Reference proteome</keyword>
<name>A0A0D3JB57_EMIH1</name>
<dbReference type="RefSeq" id="XP_005786064.1">
    <property type="nucleotide sequence ID" value="XM_005786007.1"/>
</dbReference>
<evidence type="ECO:0000313" key="2">
    <source>
        <dbReference type="EnsemblProtists" id="EOD20742"/>
    </source>
</evidence>
<dbReference type="PANTHER" id="PTHR23030:SF30">
    <property type="entry name" value="TYROSINE-PROTEIN PHOSPHATASE NON-RECEPTOR TYPE 23"/>
    <property type="match status" value="1"/>
</dbReference>
<protein>
    <recommendedName>
        <fullName evidence="1">BRO1 domain-containing protein</fullName>
    </recommendedName>
</protein>
<dbReference type="STRING" id="2903.R1CE59"/>
<organism evidence="2 3">
    <name type="scientific">Emiliania huxleyi (strain CCMP1516)</name>
    <dbReference type="NCBI Taxonomy" id="280463"/>
    <lineage>
        <taxon>Eukaryota</taxon>
        <taxon>Haptista</taxon>
        <taxon>Haptophyta</taxon>
        <taxon>Prymnesiophyceae</taxon>
        <taxon>Isochrysidales</taxon>
        <taxon>Noelaerhabdaceae</taxon>
        <taxon>Emiliania</taxon>
    </lineage>
</organism>
<dbReference type="eggNOG" id="KOG2220">
    <property type="taxonomic scope" value="Eukaryota"/>
</dbReference>
<reference evidence="2" key="2">
    <citation type="submission" date="2024-10" db="UniProtKB">
        <authorList>
            <consortium name="EnsemblProtists"/>
        </authorList>
    </citation>
    <scope>IDENTIFICATION</scope>
</reference>
<dbReference type="HOGENOM" id="CLU_1285384_0_0_1"/>
<dbReference type="EnsemblProtists" id="EOD20742">
    <property type="protein sequence ID" value="EOD20742"/>
    <property type="gene ID" value="EMIHUDRAFT_241877"/>
</dbReference>
<proteinExistence type="predicted"/>
<dbReference type="KEGG" id="ehx:EMIHUDRAFT_229350"/>
<sequence length="215" mass="23119">MEDLIFLDLKKPSKADLQKGLWAFISISYSREQADSHMPAIGEVHSLRESSRQISLKALSDANADDSVGLLARYARLLTSMGSRFGTAVDEALRRTEAQLAFTWNDALRPEAKCTLSQLGFERACAMFNLAAALSYRATIQNTADADGLRAACQDFQHAAGCLDAAVGSAAGTRWATYKGLTLDVRPAAFEGFRALMLAQAPLPAALFGAEPALC</sequence>